<dbReference type="AlphaFoldDB" id="A0AAD2FMA1"/>
<sequence length="453" mass="51259">MVRLISRTISGAQFLVMLLSVMATFVHSDEEQGNMEESIAVAEKHPSGVKPYFVFSTISIACMGEIEMLCAGAEDVEDLPCPSEIESMPFESCKTNSCLYLHSMLEVLDKKDPAGVVHRVELVQKMSKNSNVKISQECQTSVFEYIRAQEFLRILESGPQNWMERVQLLEVRANMISLWFMGAIFNPMSLLFHCWVVLFVAYKGFKSYRFLKQVKEERQCVLECVLANEGMKTRLEELTNQKLDISPYSLTWDLQSQTQQFAKVSNQVKVLRAIYSDPDLKLQFRLLDRFVQSDLIMSLTPPVNSRTLERGFNPPRPWFSPRPATKFSLFYAGYVFFVMDLNLPPWMKLLVEVCAVKLVISSARKAYGTPGGYRKSTCCHCGKTSLQADDKKNEDVDCLVCSGTGVCHLACTVCEQRLQTLFPSNNVFLPGDAPPGYAPVPAPLHTRTHGRLY</sequence>
<feature type="chain" id="PRO_5042183350" evidence="2">
    <location>
        <begin position="29"/>
        <end position="453"/>
    </location>
</feature>
<feature type="signal peptide" evidence="2">
    <location>
        <begin position="1"/>
        <end position="28"/>
    </location>
</feature>
<evidence type="ECO:0000256" key="2">
    <source>
        <dbReference type="SAM" id="SignalP"/>
    </source>
</evidence>
<keyword evidence="1" id="KW-0472">Membrane</keyword>
<evidence type="ECO:0000256" key="1">
    <source>
        <dbReference type="SAM" id="Phobius"/>
    </source>
</evidence>
<keyword evidence="1" id="KW-1133">Transmembrane helix</keyword>
<name>A0AAD2FMA1_9STRA</name>
<comment type="caution">
    <text evidence="3">The sequence shown here is derived from an EMBL/GenBank/DDBJ whole genome shotgun (WGS) entry which is preliminary data.</text>
</comment>
<proteinExistence type="predicted"/>
<dbReference type="Proteomes" id="UP001295423">
    <property type="component" value="Unassembled WGS sequence"/>
</dbReference>
<protein>
    <submittedName>
        <fullName evidence="3">Uncharacterized protein</fullName>
    </submittedName>
</protein>
<keyword evidence="4" id="KW-1185">Reference proteome</keyword>
<evidence type="ECO:0000313" key="3">
    <source>
        <dbReference type="EMBL" id="CAJ1945234.1"/>
    </source>
</evidence>
<reference evidence="3" key="1">
    <citation type="submission" date="2023-08" db="EMBL/GenBank/DDBJ databases">
        <authorList>
            <person name="Audoor S."/>
            <person name="Bilcke G."/>
        </authorList>
    </citation>
    <scope>NUCLEOTIDE SEQUENCE</scope>
</reference>
<gene>
    <name evidence="3" type="ORF">CYCCA115_LOCUS9378</name>
</gene>
<accession>A0AAD2FMA1</accession>
<organism evidence="3 4">
    <name type="scientific">Cylindrotheca closterium</name>
    <dbReference type="NCBI Taxonomy" id="2856"/>
    <lineage>
        <taxon>Eukaryota</taxon>
        <taxon>Sar</taxon>
        <taxon>Stramenopiles</taxon>
        <taxon>Ochrophyta</taxon>
        <taxon>Bacillariophyta</taxon>
        <taxon>Bacillariophyceae</taxon>
        <taxon>Bacillariophycidae</taxon>
        <taxon>Bacillariales</taxon>
        <taxon>Bacillariaceae</taxon>
        <taxon>Cylindrotheca</taxon>
    </lineage>
</organism>
<keyword evidence="1" id="KW-0812">Transmembrane</keyword>
<dbReference type="EMBL" id="CAKOGP040001335">
    <property type="protein sequence ID" value="CAJ1945234.1"/>
    <property type="molecule type" value="Genomic_DNA"/>
</dbReference>
<keyword evidence="2" id="KW-0732">Signal</keyword>
<evidence type="ECO:0000313" key="4">
    <source>
        <dbReference type="Proteomes" id="UP001295423"/>
    </source>
</evidence>
<feature type="transmembrane region" description="Helical" evidence="1">
    <location>
        <begin position="178"/>
        <end position="202"/>
    </location>
</feature>